<evidence type="ECO:0000256" key="5">
    <source>
        <dbReference type="ARBA" id="ARBA00023014"/>
    </source>
</evidence>
<dbReference type="OrthoDB" id="421327at2759"/>
<dbReference type="InterPro" id="IPR029063">
    <property type="entry name" value="SAM-dependent_MTases_sf"/>
</dbReference>
<gene>
    <name evidence="10" type="ORF">ISF_05726</name>
</gene>
<protein>
    <submittedName>
        <fullName evidence="10">37S ribosomal protein Rsm22</fullName>
    </submittedName>
</protein>
<dbReference type="STRING" id="1081104.A0A167TK93"/>
<dbReference type="GeneID" id="30022018"/>
<dbReference type="InterPro" id="IPR052571">
    <property type="entry name" value="Mt_RNA_Methyltransferase"/>
</dbReference>
<dbReference type="Pfam" id="PF00085">
    <property type="entry name" value="Thioredoxin"/>
    <property type="match status" value="1"/>
</dbReference>
<dbReference type="GO" id="GO:0006412">
    <property type="term" value="P:translation"/>
    <property type="evidence" value="ECO:0007669"/>
    <property type="project" value="InterPro"/>
</dbReference>
<feature type="domain" description="Thioredoxin" evidence="9">
    <location>
        <begin position="1"/>
        <end position="108"/>
    </location>
</feature>
<keyword evidence="6" id="KW-0496">Mitochondrion</keyword>
<dbReference type="Gene3D" id="3.40.30.10">
    <property type="entry name" value="Glutaredoxin"/>
    <property type="match status" value="1"/>
</dbReference>
<dbReference type="InterPro" id="IPR013766">
    <property type="entry name" value="Thioredoxin_domain"/>
</dbReference>
<organism evidence="10 11">
    <name type="scientific">Cordyceps fumosorosea (strain ARSEF 2679)</name>
    <name type="common">Isaria fumosorosea</name>
    <dbReference type="NCBI Taxonomy" id="1081104"/>
    <lineage>
        <taxon>Eukaryota</taxon>
        <taxon>Fungi</taxon>
        <taxon>Dikarya</taxon>
        <taxon>Ascomycota</taxon>
        <taxon>Pezizomycotina</taxon>
        <taxon>Sordariomycetes</taxon>
        <taxon>Hypocreomycetidae</taxon>
        <taxon>Hypocreales</taxon>
        <taxon>Cordycipitaceae</taxon>
        <taxon>Cordyceps</taxon>
    </lineage>
</organism>
<dbReference type="CDD" id="cd02947">
    <property type="entry name" value="TRX_family"/>
    <property type="match status" value="1"/>
</dbReference>
<dbReference type="EMBL" id="AZHB01000014">
    <property type="protein sequence ID" value="OAA60687.1"/>
    <property type="molecule type" value="Genomic_DNA"/>
</dbReference>
<evidence type="ECO:0000256" key="6">
    <source>
        <dbReference type="ARBA" id="ARBA00023128"/>
    </source>
</evidence>
<evidence type="ECO:0000256" key="8">
    <source>
        <dbReference type="SAM" id="MobiDB-lite"/>
    </source>
</evidence>
<keyword evidence="10" id="KW-0687">Ribonucleoprotein</keyword>
<keyword evidence="2" id="KW-0479">Metal-binding</keyword>
<feature type="region of interest" description="Disordered" evidence="8">
    <location>
        <begin position="1016"/>
        <end position="1048"/>
    </location>
</feature>
<dbReference type="InterPro" id="IPR036249">
    <property type="entry name" value="Thioredoxin-like_sf"/>
</dbReference>
<dbReference type="GO" id="GO:0008168">
    <property type="term" value="F:methyltransferase activity"/>
    <property type="evidence" value="ECO:0007669"/>
    <property type="project" value="InterPro"/>
</dbReference>
<dbReference type="GO" id="GO:0046872">
    <property type="term" value="F:metal ion binding"/>
    <property type="evidence" value="ECO:0007669"/>
    <property type="project" value="UniProtKB-KW"/>
</dbReference>
<evidence type="ECO:0000259" key="9">
    <source>
        <dbReference type="PROSITE" id="PS51352"/>
    </source>
</evidence>
<comment type="subcellular location">
    <subcellularLocation>
        <location evidence="1">Mitochondrion</location>
    </subcellularLocation>
</comment>
<comment type="function">
    <text evidence="7">Mitochondrial ribosome (mitoribosome) assembly factor. Binds at the interface of the head and body domains of the mitochondrial small ribosomal subunit (mt-SSU), occluding the mRNA channel and preventing compaction of the head domain towards the body. Probable inactive methyltransferase: retains the characteristic folding and ability to bind S-adenosyl-L-methionine, but it probably lost its methyltransferase activity.</text>
</comment>
<dbReference type="InterPro" id="IPR015324">
    <property type="entry name" value="Ribosomal_Rsm22-like"/>
</dbReference>
<dbReference type="PRINTS" id="PR00421">
    <property type="entry name" value="THIOREDOXIN"/>
</dbReference>
<dbReference type="Pfam" id="PF09243">
    <property type="entry name" value="Rsm22"/>
    <property type="match status" value="1"/>
</dbReference>
<proteinExistence type="predicted"/>
<dbReference type="GO" id="GO:0051536">
    <property type="term" value="F:iron-sulfur cluster binding"/>
    <property type="evidence" value="ECO:0007669"/>
    <property type="project" value="UniProtKB-KW"/>
</dbReference>
<keyword evidence="5" id="KW-0411">Iron-sulfur</keyword>
<dbReference type="PANTHER" id="PTHR13184">
    <property type="entry name" value="37S RIBOSOMAL PROTEIN S22"/>
    <property type="match status" value="1"/>
</dbReference>
<dbReference type="PROSITE" id="PS51352">
    <property type="entry name" value="THIOREDOXIN_2"/>
    <property type="match status" value="1"/>
</dbReference>
<name>A0A167TK93_CORFA</name>
<accession>A0A167TK93</accession>
<dbReference type="GO" id="GO:0005763">
    <property type="term" value="C:mitochondrial small ribosomal subunit"/>
    <property type="evidence" value="ECO:0007669"/>
    <property type="project" value="TreeGrafter"/>
</dbReference>
<dbReference type="PANTHER" id="PTHR13184:SF5">
    <property type="entry name" value="METHYLTRANSFERASE-LIKE PROTEIN 17, MITOCHONDRIAL"/>
    <property type="match status" value="1"/>
</dbReference>
<dbReference type="SUPFAM" id="SSF53335">
    <property type="entry name" value="S-adenosyl-L-methionine-dependent methyltransferases"/>
    <property type="match status" value="1"/>
</dbReference>
<dbReference type="AlphaFoldDB" id="A0A167TK93"/>
<keyword evidence="4" id="KW-0408">Iron</keyword>
<dbReference type="Proteomes" id="UP000076744">
    <property type="component" value="Unassembled WGS sequence"/>
</dbReference>
<keyword evidence="11" id="KW-1185">Reference proteome</keyword>
<evidence type="ECO:0000313" key="10">
    <source>
        <dbReference type="EMBL" id="OAA60687.1"/>
    </source>
</evidence>
<dbReference type="SUPFAM" id="SSF52833">
    <property type="entry name" value="Thioredoxin-like"/>
    <property type="match status" value="1"/>
</dbReference>
<reference evidence="10 11" key="1">
    <citation type="journal article" date="2016" name="Genome Biol. Evol.">
        <title>Divergent and convergent evolution of fungal pathogenicity.</title>
        <authorList>
            <person name="Shang Y."/>
            <person name="Xiao G."/>
            <person name="Zheng P."/>
            <person name="Cen K."/>
            <person name="Zhan S."/>
            <person name="Wang C."/>
        </authorList>
    </citation>
    <scope>NUCLEOTIDE SEQUENCE [LARGE SCALE GENOMIC DNA]</scope>
    <source>
        <strain evidence="10 11">ARSEF 2679</strain>
    </source>
</reference>
<dbReference type="InterPro" id="IPR017937">
    <property type="entry name" value="Thioredoxin_CS"/>
</dbReference>
<dbReference type="PROSITE" id="PS00194">
    <property type="entry name" value="THIOREDOXIN_1"/>
    <property type="match status" value="1"/>
</dbReference>
<comment type="caution">
    <text evidence="10">The sequence shown here is derived from an EMBL/GenBank/DDBJ whole genome shotgun (WGS) entry which is preliminary data.</text>
</comment>
<sequence>MGATQHIEDQVEWDMVLEKTQVVVVDFYADWCGPCKMIGPHFERLADEYAKPKKMAFVKVNTEKGSIGQMYGVRSLPTFKVLHKGVVVETITGANPAALAGAIVKASKLVQGGSGSEVFGNRGQTLGGSGVSGGASALGNVTFDLVSIINHIITILGLYLVSFFSSDAYRSAKNSSFNIEKKKSNAPAAGANVSRPAAAAPPKPKTFKTLADLSSEHIVQPRSYIATALVTARAIAPTPCLIAGAVSSLTQVEQPLPGVTLHCPPLDVEAGETYGDGARGEGDGVADVIGAERISVAVCEEGNLTACARDAAAKTREMKAAVVTSWFILSFNHFSTSRRLRDGGAIREAEQTPEDIEQVVREAKQRFRDTLPKGYLTEEEYRLYERLYGPPLRETTPEDVGIPEHSDMGGARGHPDGQGVLLRELDGGEFEQVRYERATQSAEDGESADNAVVAKEPGYIDIVARSERERVALEQLQNEFETTVRVEEEAAYEREHPEEDDDLLSGRDEETSWATEYYPTQQPTSTGEARRFHPYTLEGRFHDSPVEILLPQERLVKPLQTLLGRTHLDHVKTAAESAFGGRGLPTSPVTPFSLRNGHMGGIGLPPDTKHMTEIEADAFLAAYLPGAYSSSMATLREVRKRIGGDWIQSRLKNDGPGLSVLDAGAGGAGLVAWEQILQAEWDLLAEKGEVEGDKIPGKKTVVVSSDRLRGRLKTFLHNTTFLPRLPDYLHSGTMKSAEHLDSGGEPQKRKSYDIIIASHLFLKEKQDHYRQAILNNLWTLLNPDGGVLIVTEKAHPRGFEAVAHVRDTLLKQFLLPQSGENPMNAKDFNPGYHRELEAGRILAPCTNHGTCPMYPEPGKSRGRKDFCHFSQRFVRPGFYSKLLGSESHNQGEVEFSYVAIQKGVQKGEAQDGKELTEEAFAGYEGAEEVPDMWSLPRIILPPIKRKGHVTLDACTPEGRLERWTVPKSFSRVAYHDARKSRWGDLWALGAKTRVPRGARTGRGAGTEKQRAIEAKRAEREAAREGLGTDWQIKTRPGRGNSRQRRREDLIRQIMQDQIDEEDGEIDREVDEELAELDREVEAERRFKD</sequence>
<evidence type="ECO:0000256" key="1">
    <source>
        <dbReference type="ARBA" id="ARBA00004173"/>
    </source>
</evidence>
<evidence type="ECO:0000256" key="4">
    <source>
        <dbReference type="ARBA" id="ARBA00023004"/>
    </source>
</evidence>
<keyword evidence="10" id="KW-0689">Ribosomal protein</keyword>
<dbReference type="RefSeq" id="XP_018703358.1">
    <property type="nucleotide sequence ID" value="XM_018849331.1"/>
</dbReference>
<evidence type="ECO:0000256" key="3">
    <source>
        <dbReference type="ARBA" id="ARBA00022946"/>
    </source>
</evidence>
<evidence type="ECO:0000256" key="7">
    <source>
        <dbReference type="ARBA" id="ARBA00045681"/>
    </source>
</evidence>
<evidence type="ECO:0000256" key="2">
    <source>
        <dbReference type="ARBA" id="ARBA00022723"/>
    </source>
</evidence>
<evidence type="ECO:0000313" key="11">
    <source>
        <dbReference type="Proteomes" id="UP000076744"/>
    </source>
</evidence>
<dbReference type="GO" id="GO:0003735">
    <property type="term" value="F:structural constituent of ribosome"/>
    <property type="evidence" value="ECO:0007669"/>
    <property type="project" value="TreeGrafter"/>
</dbReference>
<keyword evidence="3" id="KW-0809">Transit peptide</keyword>